<dbReference type="EMBL" id="JAFIRN010000018">
    <property type="protein sequence ID" value="KAG5831063.1"/>
    <property type="molecule type" value="Genomic_DNA"/>
</dbReference>
<evidence type="ECO:0000256" key="1">
    <source>
        <dbReference type="SAM" id="Phobius"/>
    </source>
</evidence>
<gene>
    <name evidence="2" type="ORF">ANANG_G00299900</name>
</gene>
<comment type="caution">
    <text evidence="2">The sequence shown here is derived from an EMBL/GenBank/DDBJ whole genome shotgun (WGS) entry which is preliminary data.</text>
</comment>
<keyword evidence="1" id="KW-0812">Transmembrane</keyword>
<dbReference type="AlphaFoldDB" id="A0A9D3LMJ5"/>
<name>A0A9D3LMJ5_ANGAN</name>
<dbReference type="Proteomes" id="UP001044222">
    <property type="component" value="Chromosome 18"/>
</dbReference>
<evidence type="ECO:0000313" key="2">
    <source>
        <dbReference type="EMBL" id="KAG5831063.1"/>
    </source>
</evidence>
<keyword evidence="3" id="KW-1185">Reference proteome</keyword>
<proteinExistence type="predicted"/>
<accession>A0A9D3LMJ5</accession>
<sequence>QRYVYGVFPLSDRSTFLPLSLSHCRIPYLKLEKVCRPVFTLPTSTDAPVIDKVLRAALQLTRGSTLTPDPRRYLSRQEAAKNKMADSSREKREEHPHTRLLCLSSFLLLFILCFLKVKLFLFLLSSFLSFFLLSRIGSHRRYGSSSAGLREIAKGGGLMSAGPPQLEINICK</sequence>
<keyword evidence="1" id="KW-1133">Transmembrane helix</keyword>
<feature type="non-terminal residue" evidence="2">
    <location>
        <position position="1"/>
    </location>
</feature>
<protein>
    <submittedName>
        <fullName evidence="2">Uncharacterized protein</fullName>
    </submittedName>
</protein>
<evidence type="ECO:0000313" key="3">
    <source>
        <dbReference type="Proteomes" id="UP001044222"/>
    </source>
</evidence>
<keyword evidence="1" id="KW-0472">Membrane</keyword>
<reference evidence="2" key="1">
    <citation type="submission" date="2021-01" db="EMBL/GenBank/DDBJ databases">
        <title>A chromosome-scale assembly of European eel, Anguilla anguilla.</title>
        <authorList>
            <person name="Henkel C."/>
            <person name="Jong-Raadsen S.A."/>
            <person name="Dufour S."/>
            <person name="Weltzien F.-A."/>
            <person name="Palstra A.P."/>
            <person name="Pelster B."/>
            <person name="Spaink H.P."/>
            <person name="Van Den Thillart G.E."/>
            <person name="Jansen H."/>
            <person name="Zahm M."/>
            <person name="Klopp C."/>
            <person name="Cedric C."/>
            <person name="Louis A."/>
            <person name="Berthelot C."/>
            <person name="Parey E."/>
            <person name="Roest Crollius H."/>
            <person name="Montfort J."/>
            <person name="Robinson-Rechavi M."/>
            <person name="Bucao C."/>
            <person name="Bouchez O."/>
            <person name="Gislard M."/>
            <person name="Lluch J."/>
            <person name="Milhes M."/>
            <person name="Lampietro C."/>
            <person name="Lopez Roques C."/>
            <person name="Donnadieu C."/>
            <person name="Braasch I."/>
            <person name="Desvignes T."/>
            <person name="Postlethwait J."/>
            <person name="Bobe J."/>
            <person name="Guiguen Y."/>
            <person name="Dirks R."/>
        </authorList>
    </citation>
    <scope>NUCLEOTIDE SEQUENCE</scope>
    <source>
        <strain evidence="2">Tag_6206</strain>
        <tissue evidence="2">Liver</tissue>
    </source>
</reference>
<feature type="transmembrane region" description="Helical" evidence="1">
    <location>
        <begin position="106"/>
        <end position="133"/>
    </location>
</feature>
<organism evidence="2 3">
    <name type="scientific">Anguilla anguilla</name>
    <name type="common">European freshwater eel</name>
    <name type="synonym">Muraena anguilla</name>
    <dbReference type="NCBI Taxonomy" id="7936"/>
    <lineage>
        <taxon>Eukaryota</taxon>
        <taxon>Metazoa</taxon>
        <taxon>Chordata</taxon>
        <taxon>Craniata</taxon>
        <taxon>Vertebrata</taxon>
        <taxon>Euteleostomi</taxon>
        <taxon>Actinopterygii</taxon>
        <taxon>Neopterygii</taxon>
        <taxon>Teleostei</taxon>
        <taxon>Anguilliformes</taxon>
        <taxon>Anguillidae</taxon>
        <taxon>Anguilla</taxon>
    </lineage>
</organism>